<dbReference type="GeneID" id="117210227"/>
<keyword evidence="1" id="KW-1185">Reference proteome</keyword>
<protein>
    <submittedName>
        <fullName evidence="2">Uncharacterized protein LOC117210227</fullName>
    </submittedName>
</protein>
<dbReference type="Proteomes" id="UP000515164">
    <property type="component" value="Unplaced"/>
</dbReference>
<organism evidence="1 2">
    <name type="scientific">Bombus bifarius</name>
    <dbReference type="NCBI Taxonomy" id="103933"/>
    <lineage>
        <taxon>Eukaryota</taxon>
        <taxon>Metazoa</taxon>
        <taxon>Ecdysozoa</taxon>
        <taxon>Arthropoda</taxon>
        <taxon>Hexapoda</taxon>
        <taxon>Insecta</taxon>
        <taxon>Pterygota</taxon>
        <taxon>Neoptera</taxon>
        <taxon>Endopterygota</taxon>
        <taxon>Hymenoptera</taxon>
        <taxon>Apocrita</taxon>
        <taxon>Aculeata</taxon>
        <taxon>Apoidea</taxon>
        <taxon>Anthophila</taxon>
        <taxon>Apidae</taxon>
        <taxon>Bombus</taxon>
        <taxon>Pyrobombus</taxon>
    </lineage>
</organism>
<name>A0A6P8N1P8_9HYME</name>
<gene>
    <name evidence="2" type="primary">LOC117210227</name>
</gene>
<proteinExistence type="predicted"/>
<reference evidence="2" key="1">
    <citation type="submission" date="2025-08" db="UniProtKB">
        <authorList>
            <consortium name="RefSeq"/>
        </authorList>
    </citation>
    <scope>IDENTIFICATION</scope>
    <source>
        <tissue evidence="2">Muscle</tissue>
    </source>
</reference>
<dbReference type="KEGG" id="bbif:117210227"/>
<accession>A0A6P8N1P8</accession>
<evidence type="ECO:0000313" key="2">
    <source>
        <dbReference type="RefSeq" id="XP_033308922.1"/>
    </source>
</evidence>
<dbReference type="RefSeq" id="XP_033308922.1">
    <property type="nucleotide sequence ID" value="XM_033453031.1"/>
</dbReference>
<dbReference type="AlphaFoldDB" id="A0A6P8N1P8"/>
<evidence type="ECO:0000313" key="1">
    <source>
        <dbReference type="Proteomes" id="UP000515164"/>
    </source>
</evidence>
<sequence>MRFYMMVYVTDMSKACRLGPQKLQQHIPRRRTKNRSSGIYQREVRWLLTEYAVFNTYRCSINETAVRFAICLLTLSVLDDSERVILHCRKWSEERLNMKRLEDTP</sequence>